<dbReference type="GeneID" id="28979451"/>
<comment type="catalytic activity">
    <reaction evidence="1">
        <text>queuosine 5'-phosphate + H2O = queuine + D-ribose 5-phosphate</text>
        <dbReference type="Rhea" id="RHEA:75387"/>
        <dbReference type="ChEBI" id="CHEBI:15377"/>
        <dbReference type="ChEBI" id="CHEBI:17433"/>
        <dbReference type="ChEBI" id="CHEBI:78346"/>
        <dbReference type="ChEBI" id="CHEBI:194371"/>
    </reaction>
    <physiologicalReaction direction="left-to-right" evidence="1">
        <dbReference type="Rhea" id="RHEA:75388"/>
    </physiologicalReaction>
</comment>
<dbReference type="GO" id="GO:0016787">
    <property type="term" value="F:hydrolase activity"/>
    <property type="evidence" value="ECO:0007669"/>
    <property type="project" value="UniProtKB-KW"/>
</dbReference>
<dbReference type="PANTHER" id="PTHR21314">
    <property type="entry name" value="QUEUOSINE 5'-PHOSPHATE N-GLYCOSYLASE_HYDROLASE-RELATED"/>
    <property type="match status" value="1"/>
</dbReference>
<gene>
    <name evidence="2" type="ORF">RHOBADRAFT_66540</name>
</gene>
<name>A0A194S3Y2_RHOGW</name>
<keyword evidence="1" id="KW-0378">Hydrolase</keyword>
<comment type="similarity">
    <text evidence="1">Belongs to the QNG1 protein family.</text>
</comment>
<dbReference type="OrthoDB" id="416777at2759"/>
<dbReference type="Pfam" id="PF10343">
    <property type="entry name" value="Q_salvage"/>
    <property type="match status" value="1"/>
</dbReference>
<dbReference type="EMBL" id="KQ474080">
    <property type="protein sequence ID" value="KPV74126.1"/>
    <property type="molecule type" value="Genomic_DNA"/>
</dbReference>
<dbReference type="RefSeq" id="XP_018270175.1">
    <property type="nucleotide sequence ID" value="XM_018419004.1"/>
</dbReference>
<comment type="function">
    <text evidence="1">Catalyzes the hydrolysis of queuosine 5'-phosphate, releasing the nucleobase queuine (q). Is required for salvage of queuine from exogenous queuosine (Q) that is imported and then converted to queuosine 5'-phosphate intracellularly.</text>
</comment>
<accession>A0A194S3Y2</accession>
<dbReference type="Proteomes" id="UP000053890">
    <property type="component" value="Unassembled WGS sequence"/>
</dbReference>
<evidence type="ECO:0000313" key="3">
    <source>
        <dbReference type="Proteomes" id="UP000053890"/>
    </source>
</evidence>
<reference evidence="2 3" key="1">
    <citation type="journal article" date="2015" name="Front. Microbiol.">
        <title>Genome sequence of the plant growth promoting endophytic yeast Rhodotorula graminis WP1.</title>
        <authorList>
            <person name="Firrincieli A."/>
            <person name="Otillar R."/>
            <person name="Salamov A."/>
            <person name="Schmutz J."/>
            <person name="Khan Z."/>
            <person name="Redman R.S."/>
            <person name="Fleck N.D."/>
            <person name="Lindquist E."/>
            <person name="Grigoriev I.V."/>
            <person name="Doty S.L."/>
        </authorList>
    </citation>
    <scope>NUCLEOTIDE SEQUENCE [LARGE SCALE GENOMIC DNA]</scope>
    <source>
        <strain evidence="2 3">WP1</strain>
    </source>
</reference>
<dbReference type="OMA" id="VACIHRR"/>
<dbReference type="PANTHER" id="PTHR21314:SF1">
    <property type="entry name" value="QUEUOSINE SALVAGE PROTEIN"/>
    <property type="match status" value="1"/>
</dbReference>
<evidence type="ECO:0000313" key="2">
    <source>
        <dbReference type="EMBL" id="KPV74126.1"/>
    </source>
</evidence>
<dbReference type="AlphaFoldDB" id="A0A194S3Y2"/>
<dbReference type="EC" id="3.2.2.-" evidence="1"/>
<dbReference type="GO" id="GO:0006400">
    <property type="term" value="P:tRNA modification"/>
    <property type="evidence" value="ECO:0007669"/>
    <property type="project" value="TreeGrafter"/>
</dbReference>
<keyword evidence="3" id="KW-1185">Reference proteome</keyword>
<protein>
    <recommendedName>
        <fullName evidence="1">Queuosine 5'-phosphate N-glycosylase/hydrolase</fullName>
        <ecNumber evidence="1">3.2.2.-</ecNumber>
    </recommendedName>
    <alternativeName>
        <fullName evidence="1">Queuosine-nucleotide N-glycosylase/hydrolase</fullName>
    </alternativeName>
</protein>
<proteinExistence type="inferred from homology"/>
<sequence>MTGLPPAESLFAAIRESCAACTARSSISIDGQAIDTFISGIKQEDWTPSNHGLRMPLAFESVEDELNVLATLALLNFLSGYRYVLHRMARSRRYSTILSTVLAAYLSSPDSLLSTTGMIGASAAQLASLARISTHTERQHESLPVTVGVKDDEALEVLELLAGVLQQTGAALRAAGHESLGAWVHESLVAAEGNAGAFVHDLASTFPAFRDVHVVDGEPVYLFKKALWLATVVSLRFKGENVSFQVPAVVGTPVFADNVLPTLLVHRGILSLSSSTDPALAALSLAKPDTLLLSSDSATRLRAAAVT</sequence>
<feature type="non-terminal residue" evidence="2">
    <location>
        <position position="307"/>
    </location>
</feature>
<organism evidence="2 3">
    <name type="scientific">Rhodotorula graminis (strain WP1)</name>
    <dbReference type="NCBI Taxonomy" id="578459"/>
    <lineage>
        <taxon>Eukaryota</taxon>
        <taxon>Fungi</taxon>
        <taxon>Dikarya</taxon>
        <taxon>Basidiomycota</taxon>
        <taxon>Pucciniomycotina</taxon>
        <taxon>Microbotryomycetes</taxon>
        <taxon>Sporidiobolales</taxon>
        <taxon>Sporidiobolaceae</taxon>
        <taxon>Rhodotorula</taxon>
    </lineage>
</organism>
<evidence type="ECO:0000256" key="1">
    <source>
        <dbReference type="RuleBase" id="RU365002"/>
    </source>
</evidence>
<dbReference type="InterPro" id="IPR019438">
    <property type="entry name" value="Q_salvage"/>
</dbReference>